<keyword evidence="5 13" id="KW-0812">Transmembrane</keyword>
<dbReference type="GO" id="GO:0006508">
    <property type="term" value="P:proteolysis"/>
    <property type="evidence" value="ECO:0007669"/>
    <property type="project" value="UniProtKB-KW"/>
</dbReference>
<dbReference type="CDD" id="cd07328">
    <property type="entry name" value="M48_Ste24p_like"/>
    <property type="match status" value="1"/>
</dbReference>
<keyword evidence="9 13" id="KW-1133">Transmembrane helix</keyword>
<feature type="coiled-coil region" evidence="12">
    <location>
        <begin position="520"/>
        <end position="547"/>
    </location>
</feature>
<dbReference type="Proteomes" id="UP000662074">
    <property type="component" value="Unassembled WGS sequence"/>
</dbReference>
<dbReference type="Pfam" id="PF01435">
    <property type="entry name" value="Peptidase_M48"/>
    <property type="match status" value="1"/>
</dbReference>
<evidence type="ECO:0000256" key="7">
    <source>
        <dbReference type="ARBA" id="ARBA00022801"/>
    </source>
</evidence>
<dbReference type="EMBL" id="BMDO01000001">
    <property type="protein sequence ID" value="GGI49045.1"/>
    <property type="molecule type" value="Genomic_DNA"/>
</dbReference>
<keyword evidence="4" id="KW-0645">Protease</keyword>
<feature type="transmembrane region" description="Helical" evidence="13">
    <location>
        <begin position="69"/>
        <end position="94"/>
    </location>
</feature>
<keyword evidence="6" id="KW-0479">Metal-binding</keyword>
<dbReference type="InterPro" id="IPR050083">
    <property type="entry name" value="HtpX_protease"/>
</dbReference>
<dbReference type="PANTHER" id="PTHR43221">
    <property type="entry name" value="PROTEASE HTPX"/>
    <property type="match status" value="1"/>
</dbReference>
<evidence type="ECO:0000256" key="1">
    <source>
        <dbReference type="ARBA" id="ARBA00001947"/>
    </source>
</evidence>
<keyword evidence="7" id="KW-0378">Hydrolase</keyword>
<evidence type="ECO:0000256" key="9">
    <source>
        <dbReference type="ARBA" id="ARBA00022989"/>
    </source>
</evidence>
<keyword evidence="8" id="KW-0862">Zinc</keyword>
<keyword evidence="11 13" id="KW-0472">Membrane</keyword>
<keyword evidence="16" id="KW-1185">Reference proteome</keyword>
<comment type="subcellular location">
    <subcellularLocation>
        <location evidence="2">Cell membrane</location>
        <topology evidence="2">Multi-pass membrane protein</topology>
    </subcellularLocation>
</comment>
<dbReference type="InterPro" id="IPR001915">
    <property type="entry name" value="Peptidase_M48"/>
</dbReference>
<keyword evidence="10" id="KW-0482">Metalloprotease</keyword>
<evidence type="ECO:0000256" key="5">
    <source>
        <dbReference type="ARBA" id="ARBA00022692"/>
    </source>
</evidence>
<name>A0A917J4L2_9SPHI</name>
<evidence type="ECO:0000256" key="6">
    <source>
        <dbReference type="ARBA" id="ARBA00022723"/>
    </source>
</evidence>
<accession>A0A917J4L2</accession>
<protein>
    <recommendedName>
        <fullName evidence="14">Peptidase M48 domain-containing protein</fullName>
    </recommendedName>
</protein>
<sequence>MPDMLIAYPPMPQNADRSVIKPSKKFKKQVWGMLGSIALFFVTYLVLFLVTVALACAFFFLAYFLVVVLHFNTLTLGLAVALIASGVLLIYFLIKFLFAKSIPADNSDTIEITAANQPELFTFIRKVTQEVGVPFPKHVYLTHEVNAGVFFDSSFWSMFLPIPKNLKIGLGLVNSLNQSEFKAVLAHEFGHFSQRSMKFGSYVYNLNKVIHNLLYDNAGYEATLGYWSNAASIFRFTAFINIHVIKGIQYILRQVYVLINKSHMSLSREMEFQADAIAAYVTGSNQSINSLRRIEVGQICYDDLLNYWNEKIAARQRAENFYTQHREVLRRFALNHRLPTDAAGLPVIDRHMAVLNNTQVSVNNQWASHPTSNEREHYLTNIGVDTPSVELAAWEIFTNAEALQKQMTSQLYTQFKESDEFEIIDTEHFISLYETDLRSNSYDPYFKEYYDSRDIAITAFEPQVKGLQTTPHDINKLFSDDNCNLPKQIKGMQQDINLLTYAISNKDIKTFDYKGKKYYNARAQDIIDQITAEKNEAEKQLVGLDQTIYTSFYNLAQEQNRQLLEEKYQALIAHQKTTTDAYVLYEKLVEEINPVYSNMQFEQINDTLAKVYLTEKELKNRLQEITADDDYKASITPEQKEILDQYMPNDLKYFDGQHYDNENLVLFNKATVAYVNITVQRFYELKNSLLNFKLKLLKQAA</sequence>
<feature type="transmembrane region" description="Helical" evidence="13">
    <location>
        <begin position="30"/>
        <end position="63"/>
    </location>
</feature>
<reference evidence="15" key="2">
    <citation type="submission" date="2020-09" db="EMBL/GenBank/DDBJ databases">
        <authorList>
            <person name="Sun Q."/>
            <person name="Sedlacek I."/>
        </authorList>
    </citation>
    <scope>NUCLEOTIDE SEQUENCE</scope>
    <source>
        <strain evidence="15">CCM 8711</strain>
    </source>
</reference>
<dbReference type="GO" id="GO:0046872">
    <property type="term" value="F:metal ion binding"/>
    <property type="evidence" value="ECO:0007669"/>
    <property type="project" value="UniProtKB-KW"/>
</dbReference>
<dbReference type="AlphaFoldDB" id="A0A917J4L2"/>
<evidence type="ECO:0000256" key="8">
    <source>
        <dbReference type="ARBA" id="ARBA00022833"/>
    </source>
</evidence>
<dbReference type="GO" id="GO:0004222">
    <property type="term" value="F:metalloendopeptidase activity"/>
    <property type="evidence" value="ECO:0007669"/>
    <property type="project" value="InterPro"/>
</dbReference>
<dbReference type="Gene3D" id="3.30.2010.10">
    <property type="entry name" value="Metalloproteases ('zincins'), catalytic domain"/>
    <property type="match status" value="1"/>
</dbReference>
<evidence type="ECO:0000256" key="4">
    <source>
        <dbReference type="ARBA" id="ARBA00022670"/>
    </source>
</evidence>
<evidence type="ECO:0000256" key="11">
    <source>
        <dbReference type="ARBA" id="ARBA00023136"/>
    </source>
</evidence>
<keyword evidence="3" id="KW-1003">Cell membrane</keyword>
<keyword evidence="12" id="KW-0175">Coiled coil</keyword>
<dbReference type="RefSeq" id="WP_377170592.1">
    <property type="nucleotide sequence ID" value="NZ_CBCSDW010000001.1"/>
</dbReference>
<dbReference type="GO" id="GO:0005886">
    <property type="term" value="C:plasma membrane"/>
    <property type="evidence" value="ECO:0007669"/>
    <property type="project" value="UniProtKB-SubCell"/>
</dbReference>
<evidence type="ECO:0000313" key="15">
    <source>
        <dbReference type="EMBL" id="GGI49045.1"/>
    </source>
</evidence>
<feature type="domain" description="Peptidase M48" evidence="14">
    <location>
        <begin position="117"/>
        <end position="375"/>
    </location>
</feature>
<evidence type="ECO:0000256" key="13">
    <source>
        <dbReference type="SAM" id="Phobius"/>
    </source>
</evidence>
<comment type="caution">
    <text evidence="15">The sequence shown here is derived from an EMBL/GenBank/DDBJ whole genome shotgun (WGS) entry which is preliminary data.</text>
</comment>
<gene>
    <name evidence="15" type="ORF">GCM10011425_02570</name>
</gene>
<evidence type="ECO:0000313" key="16">
    <source>
        <dbReference type="Proteomes" id="UP000662074"/>
    </source>
</evidence>
<evidence type="ECO:0000259" key="14">
    <source>
        <dbReference type="Pfam" id="PF01435"/>
    </source>
</evidence>
<comment type="cofactor">
    <cofactor evidence="1">
        <name>Zn(2+)</name>
        <dbReference type="ChEBI" id="CHEBI:29105"/>
    </cofactor>
</comment>
<evidence type="ECO:0000256" key="2">
    <source>
        <dbReference type="ARBA" id="ARBA00004651"/>
    </source>
</evidence>
<reference evidence="15" key="1">
    <citation type="journal article" date="2014" name="Int. J. Syst. Evol. Microbiol.">
        <title>Complete genome sequence of Corynebacterium casei LMG S-19264T (=DSM 44701T), isolated from a smear-ripened cheese.</title>
        <authorList>
            <consortium name="US DOE Joint Genome Institute (JGI-PGF)"/>
            <person name="Walter F."/>
            <person name="Albersmeier A."/>
            <person name="Kalinowski J."/>
            <person name="Ruckert C."/>
        </authorList>
    </citation>
    <scope>NUCLEOTIDE SEQUENCE</scope>
    <source>
        <strain evidence="15">CCM 8711</strain>
    </source>
</reference>
<evidence type="ECO:0000256" key="12">
    <source>
        <dbReference type="SAM" id="Coils"/>
    </source>
</evidence>
<dbReference type="PANTHER" id="PTHR43221:SF1">
    <property type="entry name" value="PROTEASE HTPX"/>
    <property type="match status" value="1"/>
</dbReference>
<proteinExistence type="predicted"/>
<evidence type="ECO:0000256" key="3">
    <source>
        <dbReference type="ARBA" id="ARBA00022475"/>
    </source>
</evidence>
<evidence type="ECO:0000256" key="10">
    <source>
        <dbReference type="ARBA" id="ARBA00023049"/>
    </source>
</evidence>
<organism evidence="15 16">
    <name type="scientific">Mucilaginibacter galii</name>
    <dbReference type="NCBI Taxonomy" id="2005073"/>
    <lineage>
        <taxon>Bacteria</taxon>
        <taxon>Pseudomonadati</taxon>
        <taxon>Bacteroidota</taxon>
        <taxon>Sphingobacteriia</taxon>
        <taxon>Sphingobacteriales</taxon>
        <taxon>Sphingobacteriaceae</taxon>
        <taxon>Mucilaginibacter</taxon>
    </lineage>
</organism>